<dbReference type="AlphaFoldDB" id="A0A1B3SK99"/>
<reference evidence="1 2" key="1">
    <citation type="submission" date="2016-08" db="EMBL/GenBank/DDBJ databases">
        <title>Complete genome sequence of Spiroplasma helicoides TABS-2 (DSM 22551).</title>
        <authorList>
            <person name="Shen W.-Y."/>
            <person name="Lo W.-S."/>
            <person name="Lai Y.-C."/>
            <person name="Kuo C.-H."/>
        </authorList>
    </citation>
    <scope>NUCLEOTIDE SEQUENCE [LARGE SCALE GENOMIC DNA]</scope>
    <source>
        <strain evidence="1 2">TABS-2</strain>
    </source>
</reference>
<sequence>MKKLLILLSSINILPTLSILPISCKEQKEYYMQGKSDIDVVELLTPDFIIEKKLKDDYKDTLSRVNNGVSYSHEGTYIDDSIGQKIKLLFKDSNTYPVSSINSDTKETEEWFFTLRGDKDSVSFELFFVEAVTNKGDKSVECKTLFSKTINISY</sequence>
<accession>A0A1B3SK99</accession>
<protein>
    <submittedName>
        <fullName evidence="1">Uncharacterized protein</fullName>
    </submittedName>
</protein>
<evidence type="ECO:0000313" key="1">
    <source>
        <dbReference type="EMBL" id="AOG60357.1"/>
    </source>
</evidence>
<organism evidence="1 2">
    <name type="scientific">Spiroplasma helicoides</name>
    <dbReference type="NCBI Taxonomy" id="216938"/>
    <lineage>
        <taxon>Bacteria</taxon>
        <taxon>Bacillati</taxon>
        <taxon>Mycoplasmatota</taxon>
        <taxon>Mollicutes</taxon>
        <taxon>Entomoplasmatales</taxon>
        <taxon>Spiroplasmataceae</taxon>
        <taxon>Spiroplasma</taxon>
    </lineage>
</organism>
<gene>
    <name evidence="1" type="ORF">SHELI_v1c04060</name>
</gene>
<dbReference type="RefSeq" id="WP_069116231.1">
    <property type="nucleotide sequence ID" value="NZ_CP017015.1"/>
</dbReference>
<keyword evidence="2" id="KW-1185">Reference proteome</keyword>
<name>A0A1B3SK99_9MOLU</name>
<dbReference type="EMBL" id="CP017015">
    <property type="protein sequence ID" value="AOG60357.1"/>
    <property type="molecule type" value="Genomic_DNA"/>
</dbReference>
<dbReference type="KEGG" id="shj:SHELI_v1c04060"/>
<evidence type="ECO:0000313" key="2">
    <source>
        <dbReference type="Proteomes" id="UP000094378"/>
    </source>
</evidence>
<dbReference type="Proteomes" id="UP000094378">
    <property type="component" value="Chromosome"/>
</dbReference>
<proteinExistence type="predicted"/>